<comment type="caution">
    <text evidence="12">The sequence shown here is derived from an EMBL/GenBank/DDBJ whole genome shotgun (WGS) entry which is preliminary data.</text>
</comment>
<dbReference type="InterPro" id="IPR042094">
    <property type="entry name" value="T2SS_GspF_sf"/>
</dbReference>
<dbReference type="PRINTS" id="PR00812">
    <property type="entry name" value="BCTERIALGSPF"/>
</dbReference>
<dbReference type="EMBL" id="LCBL01000002">
    <property type="protein sequence ID" value="KKS09319.1"/>
    <property type="molecule type" value="Genomic_DNA"/>
</dbReference>
<reference evidence="12 13" key="1">
    <citation type="journal article" date="2015" name="Nature">
        <title>rRNA introns, odd ribosomes, and small enigmatic genomes across a large radiation of phyla.</title>
        <authorList>
            <person name="Brown C.T."/>
            <person name="Hug L.A."/>
            <person name="Thomas B.C."/>
            <person name="Sharon I."/>
            <person name="Castelle C.J."/>
            <person name="Singh A."/>
            <person name="Wilkins M.J."/>
            <person name="Williams K.H."/>
            <person name="Banfield J.F."/>
        </authorList>
    </citation>
    <scope>NUCLEOTIDE SEQUENCE [LARGE SCALE GENOMIC DNA]</scope>
</reference>
<feature type="transmembrane region" description="Helical" evidence="10">
    <location>
        <begin position="220"/>
        <end position="239"/>
    </location>
</feature>
<evidence type="ECO:0000256" key="3">
    <source>
        <dbReference type="ARBA" id="ARBA00022448"/>
    </source>
</evidence>
<keyword evidence="5" id="KW-0997">Cell inner membrane</keyword>
<gene>
    <name evidence="12" type="ORF">UU65_C0002G0097</name>
</gene>
<evidence type="ECO:0000256" key="1">
    <source>
        <dbReference type="ARBA" id="ARBA00004429"/>
    </source>
</evidence>
<evidence type="ECO:0000259" key="11">
    <source>
        <dbReference type="Pfam" id="PF00482"/>
    </source>
</evidence>
<keyword evidence="6 9" id="KW-0812">Transmembrane</keyword>
<evidence type="ECO:0000256" key="5">
    <source>
        <dbReference type="ARBA" id="ARBA00022519"/>
    </source>
</evidence>
<feature type="domain" description="Type II secretion system protein GspF" evidence="11">
    <location>
        <begin position="270"/>
        <end position="392"/>
    </location>
</feature>
<keyword evidence="4" id="KW-1003">Cell membrane</keyword>
<evidence type="ECO:0000256" key="2">
    <source>
        <dbReference type="ARBA" id="ARBA00005745"/>
    </source>
</evidence>
<dbReference type="InterPro" id="IPR003004">
    <property type="entry name" value="GspF/PilC"/>
</dbReference>
<dbReference type="GO" id="GO:0015628">
    <property type="term" value="P:protein secretion by the type II secretion system"/>
    <property type="evidence" value="ECO:0007669"/>
    <property type="project" value="TreeGrafter"/>
</dbReference>
<dbReference type="InterPro" id="IPR018076">
    <property type="entry name" value="T2SS_GspF_dom"/>
</dbReference>
<dbReference type="InterPro" id="IPR001992">
    <property type="entry name" value="T2SS_GspF/T4SS_PilC_CS"/>
</dbReference>
<evidence type="ECO:0000313" key="13">
    <source>
        <dbReference type="Proteomes" id="UP000033869"/>
    </source>
</evidence>
<evidence type="ECO:0000256" key="9">
    <source>
        <dbReference type="RuleBase" id="RU003923"/>
    </source>
</evidence>
<evidence type="ECO:0000256" key="10">
    <source>
        <dbReference type="SAM" id="Phobius"/>
    </source>
</evidence>
<dbReference type="Proteomes" id="UP000033869">
    <property type="component" value="Unassembled WGS sequence"/>
</dbReference>
<dbReference type="AlphaFoldDB" id="A0A0G0W8K2"/>
<feature type="domain" description="Type II secretion system protein GspF" evidence="11">
    <location>
        <begin position="68"/>
        <end position="190"/>
    </location>
</feature>
<keyword evidence="7 10" id="KW-1133">Transmembrane helix</keyword>
<dbReference type="PANTHER" id="PTHR30012">
    <property type="entry name" value="GENERAL SECRETION PATHWAY PROTEIN"/>
    <property type="match status" value="1"/>
</dbReference>
<comment type="similarity">
    <text evidence="2 9">Belongs to the GSP F family.</text>
</comment>
<dbReference type="FunFam" id="1.20.81.30:FF:000001">
    <property type="entry name" value="Type II secretion system protein F"/>
    <property type="match status" value="2"/>
</dbReference>
<dbReference type="PANTHER" id="PTHR30012:SF0">
    <property type="entry name" value="TYPE II SECRETION SYSTEM PROTEIN F-RELATED"/>
    <property type="match status" value="1"/>
</dbReference>
<dbReference type="GO" id="GO:0005886">
    <property type="term" value="C:plasma membrane"/>
    <property type="evidence" value="ECO:0007669"/>
    <property type="project" value="UniProtKB-SubCell"/>
</dbReference>
<dbReference type="Pfam" id="PF00482">
    <property type="entry name" value="T2SSF"/>
    <property type="match status" value="2"/>
</dbReference>
<sequence>MISFVYTAKTIEGQLVTGEINAPDANTVARMLNERQLYPMRIEAKKSSNILNLSFFEGVSTKDKALIIRQFSTLIIAGLPVAQALQVLIKQIDKPHLQKIFIKILKDIENGSSLSEAFSRFPKVFLTTDISLIKSGEASGTLDVVLKRMAKQLEKEQALHSKIKSAMIYPSFVVVVVIGVIAIMLMYVMPKLSSLYAGYKGKLPAITQLMLDLSNFLIHSWWMIIIGLVLLAVSGRAFINTPNGRYMWDQTKLAIPGIGALVEKIILARFTRTLGTLMGAGVPVLDSLMIASKSCGNVIYEIEVRKAAEAVKGGAALSDPLKKNPHFPAVVGQMINVGEQTGEMDEMLEGLANYYEEEVDNIIKGLSSLLEPIIIVVLGVVVGGILVAIMLPIYSLSQVMFKK</sequence>
<evidence type="ECO:0000313" key="12">
    <source>
        <dbReference type="EMBL" id="KKS09319.1"/>
    </source>
</evidence>
<evidence type="ECO:0000256" key="8">
    <source>
        <dbReference type="ARBA" id="ARBA00023136"/>
    </source>
</evidence>
<evidence type="ECO:0000256" key="6">
    <source>
        <dbReference type="ARBA" id="ARBA00022692"/>
    </source>
</evidence>
<dbReference type="PROSITE" id="PS00874">
    <property type="entry name" value="T2SP_F"/>
    <property type="match status" value="1"/>
</dbReference>
<evidence type="ECO:0000256" key="7">
    <source>
        <dbReference type="ARBA" id="ARBA00022989"/>
    </source>
</evidence>
<keyword evidence="8 10" id="KW-0472">Membrane</keyword>
<dbReference type="Gene3D" id="1.20.81.30">
    <property type="entry name" value="Type II secretion system (T2SS), domain F"/>
    <property type="match status" value="2"/>
</dbReference>
<keyword evidence="3 9" id="KW-0813">Transport</keyword>
<evidence type="ECO:0000256" key="4">
    <source>
        <dbReference type="ARBA" id="ARBA00022475"/>
    </source>
</evidence>
<proteinExistence type="inferred from homology"/>
<feature type="transmembrane region" description="Helical" evidence="10">
    <location>
        <begin position="373"/>
        <end position="394"/>
    </location>
</feature>
<name>A0A0G0W8K2_UNCC2</name>
<protein>
    <submittedName>
        <fullName evidence="12">Type II secretory pathway, component PulF</fullName>
    </submittedName>
</protein>
<accession>A0A0G0W8K2</accession>
<organism evidence="12 13">
    <name type="scientific">candidate division CPR2 bacterium GW2011_GWC1_41_48</name>
    <dbReference type="NCBI Taxonomy" id="1618344"/>
    <lineage>
        <taxon>Bacteria</taxon>
        <taxon>Bacteria division CPR2</taxon>
    </lineage>
</organism>
<comment type="subcellular location">
    <subcellularLocation>
        <location evidence="1">Cell inner membrane</location>
        <topology evidence="1">Multi-pass membrane protein</topology>
    </subcellularLocation>
    <subcellularLocation>
        <location evidence="9">Cell membrane</location>
        <topology evidence="9">Multi-pass membrane protein</topology>
    </subcellularLocation>
</comment>
<feature type="transmembrane region" description="Helical" evidence="10">
    <location>
        <begin position="167"/>
        <end position="189"/>
    </location>
</feature>